<protein>
    <recommendedName>
        <fullName evidence="4 11">Phosphoribosylaminoimidazole-succinocarboxamide synthase</fullName>
        <ecNumber evidence="3 11">6.3.2.6</ecNumber>
    </recommendedName>
    <alternativeName>
        <fullName evidence="9 11">SAICAR synthetase</fullName>
    </alternativeName>
</protein>
<dbReference type="PROSITE" id="PS01057">
    <property type="entry name" value="SAICAR_SYNTHETASE_1"/>
    <property type="match status" value="1"/>
</dbReference>
<sequence length="243" mass="27448">MKKLNVLKEGKAKRFYETDDPDLYWVEYLNQATALNGKRKEAIAEKGLLNNKMDSLIFNYLKANGIATHFVKQLSDSEQLVQAVTMIPLEVVVRNAASGSFQRKFKQAYLAPLDPPVVEFFYKSDALDDPFMNAEQAAALKVVTLAESQTIEQFALKINQLLIQRFTAADLQLVDFKVEFGKTKAGQLVLADEISPDSCRLVDMTTKNSLDKDVFRKHTGDLTTVYHEVLQRLENSEVAHVSR</sequence>
<dbReference type="EC" id="6.3.2.6" evidence="3 11"/>
<comment type="catalytic activity">
    <reaction evidence="10 11">
        <text>5-amino-1-(5-phospho-D-ribosyl)imidazole-4-carboxylate + L-aspartate + ATP = (2S)-2-[5-amino-1-(5-phospho-beta-D-ribosyl)imidazole-4-carboxamido]succinate + ADP + phosphate + 2 H(+)</text>
        <dbReference type="Rhea" id="RHEA:22628"/>
        <dbReference type="ChEBI" id="CHEBI:15378"/>
        <dbReference type="ChEBI" id="CHEBI:29991"/>
        <dbReference type="ChEBI" id="CHEBI:30616"/>
        <dbReference type="ChEBI" id="CHEBI:43474"/>
        <dbReference type="ChEBI" id="CHEBI:58443"/>
        <dbReference type="ChEBI" id="CHEBI:77657"/>
        <dbReference type="ChEBI" id="CHEBI:456216"/>
        <dbReference type="EC" id="6.3.2.6"/>
    </reaction>
</comment>
<reference evidence="13 14" key="1">
    <citation type="journal article" date="2015" name="Genome Announc.">
        <title>Expanding the biotechnology potential of lactobacilli through comparative genomics of 213 strains and associated genera.</title>
        <authorList>
            <person name="Sun Z."/>
            <person name="Harris H.M."/>
            <person name="McCann A."/>
            <person name="Guo C."/>
            <person name="Argimon S."/>
            <person name="Zhang W."/>
            <person name="Yang X."/>
            <person name="Jeffery I.B."/>
            <person name="Cooney J.C."/>
            <person name="Kagawa T.F."/>
            <person name="Liu W."/>
            <person name="Song Y."/>
            <person name="Salvetti E."/>
            <person name="Wrobel A."/>
            <person name="Rasinkangas P."/>
            <person name="Parkhill J."/>
            <person name="Rea M.C."/>
            <person name="O'Sullivan O."/>
            <person name="Ritari J."/>
            <person name="Douillard F.P."/>
            <person name="Paul Ross R."/>
            <person name="Yang R."/>
            <person name="Briner A.E."/>
            <person name="Felis G.E."/>
            <person name="de Vos W.M."/>
            <person name="Barrangou R."/>
            <person name="Klaenhammer T.R."/>
            <person name="Caufield P.W."/>
            <person name="Cui Y."/>
            <person name="Zhang H."/>
            <person name="O'Toole P.W."/>
        </authorList>
    </citation>
    <scope>NUCLEOTIDE SEQUENCE [LARGE SCALE GENOMIC DNA]</scope>
    <source>
        <strain evidence="13 14">DSM 20003</strain>
    </source>
</reference>
<keyword evidence="5 11" id="KW-0436">Ligase</keyword>
<dbReference type="Proteomes" id="UP000051461">
    <property type="component" value="Unassembled WGS sequence"/>
</dbReference>
<dbReference type="NCBIfam" id="TIGR00081">
    <property type="entry name" value="purC"/>
    <property type="match status" value="1"/>
</dbReference>
<dbReference type="PANTHER" id="PTHR43599:SF3">
    <property type="entry name" value="SI:DKEY-6E2.2"/>
    <property type="match status" value="1"/>
</dbReference>
<evidence type="ECO:0000256" key="8">
    <source>
        <dbReference type="ARBA" id="ARBA00022840"/>
    </source>
</evidence>
<evidence type="ECO:0000313" key="13">
    <source>
        <dbReference type="EMBL" id="KRK34132.1"/>
    </source>
</evidence>
<dbReference type="GO" id="GO:0006189">
    <property type="term" value="P:'de novo' IMP biosynthetic process"/>
    <property type="evidence" value="ECO:0007669"/>
    <property type="project" value="UniProtKB-UniRule"/>
</dbReference>
<comment type="pathway">
    <text evidence="1 11">Purine metabolism; IMP biosynthesis via de novo pathway; 5-amino-1-(5-phospho-D-ribosyl)imidazole-4-carboxamide from 5-amino-1-(5-phospho-D-ribosyl)imidazole-4-carboxylate: step 1/2.</text>
</comment>
<dbReference type="GO" id="GO:0004639">
    <property type="term" value="F:phosphoribosylaminoimidazolesuccinocarboxamide synthase activity"/>
    <property type="evidence" value="ECO:0007669"/>
    <property type="project" value="UniProtKB-UniRule"/>
</dbReference>
<dbReference type="Gene3D" id="3.30.470.20">
    <property type="entry name" value="ATP-grasp fold, B domain"/>
    <property type="match status" value="1"/>
</dbReference>
<keyword evidence="14" id="KW-1185">Reference proteome</keyword>
<dbReference type="HAMAP" id="MF_00137">
    <property type="entry name" value="SAICAR_synth"/>
    <property type="match status" value="1"/>
</dbReference>
<evidence type="ECO:0000256" key="10">
    <source>
        <dbReference type="ARBA" id="ARBA00048475"/>
    </source>
</evidence>
<dbReference type="OrthoDB" id="9801549at2"/>
<keyword evidence="6 11" id="KW-0547">Nucleotide-binding</keyword>
<dbReference type="InterPro" id="IPR028923">
    <property type="entry name" value="SAICAR_synt/ADE2_N"/>
</dbReference>
<dbReference type="PANTHER" id="PTHR43599">
    <property type="entry name" value="MULTIFUNCTIONAL PROTEIN ADE2"/>
    <property type="match status" value="1"/>
</dbReference>
<dbReference type="PATRIC" id="fig|1423726.3.peg.717"/>
<evidence type="ECO:0000259" key="12">
    <source>
        <dbReference type="Pfam" id="PF01259"/>
    </source>
</evidence>
<dbReference type="UniPathway" id="UPA00074">
    <property type="reaction ID" value="UER00131"/>
</dbReference>
<dbReference type="InterPro" id="IPR050089">
    <property type="entry name" value="SAICAR_synthetase"/>
</dbReference>
<gene>
    <name evidence="11" type="primary">purC</name>
    <name evidence="13" type="ORF">FC07_GL000695</name>
</gene>
<evidence type="ECO:0000256" key="5">
    <source>
        <dbReference type="ARBA" id="ARBA00022598"/>
    </source>
</evidence>
<dbReference type="GO" id="GO:0005524">
    <property type="term" value="F:ATP binding"/>
    <property type="evidence" value="ECO:0007669"/>
    <property type="project" value="UniProtKB-KW"/>
</dbReference>
<evidence type="ECO:0000256" key="9">
    <source>
        <dbReference type="ARBA" id="ARBA00030409"/>
    </source>
</evidence>
<dbReference type="AlphaFoldDB" id="A0A0R1GQY3"/>
<evidence type="ECO:0000256" key="6">
    <source>
        <dbReference type="ARBA" id="ARBA00022741"/>
    </source>
</evidence>
<dbReference type="STRING" id="1423726.FC07_GL000695"/>
<evidence type="ECO:0000256" key="4">
    <source>
        <dbReference type="ARBA" id="ARBA00016460"/>
    </source>
</evidence>
<keyword evidence="8 11" id="KW-0067">ATP-binding</keyword>
<evidence type="ECO:0000256" key="3">
    <source>
        <dbReference type="ARBA" id="ARBA00012217"/>
    </source>
</evidence>
<dbReference type="SUPFAM" id="SSF56104">
    <property type="entry name" value="SAICAR synthase-like"/>
    <property type="match status" value="1"/>
</dbReference>
<feature type="domain" description="SAICAR synthetase/ADE2 N-terminal" evidence="12">
    <location>
        <begin position="7"/>
        <end position="232"/>
    </location>
</feature>
<dbReference type="Pfam" id="PF01259">
    <property type="entry name" value="SAICAR_synt"/>
    <property type="match status" value="1"/>
</dbReference>
<accession>A0A0R1GQY3</accession>
<organism evidence="13 14">
    <name type="scientific">Loigolactobacillus bifermentans DSM 20003</name>
    <dbReference type="NCBI Taxonomy" id="1423726"/>
    <lineage>
        <taxon>Bacteria</taxon>
        <taxon>Bacillati</taxon>
        <taxon>Bacillota</taxon>
        <taxon>Bacilli</taxon>
        <taxon>Lactobacillales</taxon>
        <taxon>Lactobacillaceae</taxon>
        <taxon>Loigolactobacillus</taxon>
    </lineage>
</organism>
<dbReference type="InterPro" id="IPR001636">
    <property type="entry name" value="SAICAR_synth"/>
</dbReference>
<dbReference type="Gene3D" id="3.30.200.20">
    <property type="entry name" value="Phosphorylase Kinase, domain 1"/>
    <property type="match status" value="1"/>
</dbReference>
<dbReference type="CDD" id="cd01415">
    <property type="entry name" value="SAICAR_synt_PurC"/>
    <property type="match status" value="1"/>
</dbReference>
<evidence type="ECO:0000256" key="1">
    <source>
        <dbReference type="ARBA" id="ARBA00004672"/>
    </source>
</evidence>
<evidence type="ECO:0000256" key="7">
    <source>
        <dbReference type="ARBA" id="ARBA00022755"/>
    </source>
</evidence>
<comment type="caution">
    <text evidence="13">The sequence shown here is derived from an EMBL/GenBank/DDBJ whole genome shotgun (WGS) entry which is preliminary data.</text>
</comment>
<comment type="similarity">
    <text evidence="2 11">Belongs to the SAICAR synthetase family.</text>
</comment>
<name>A0A0R1GQY3_9LACO</name>
<dbReference type="GO" id="GO:0009236">
    <property type="term" value="P:cobalamin biosynthetic process"/>
    <property type="evidence" value="ECO:0007669"/>
    <property type="project" value="InterPro"/>
</dbReference>
<evidence type="ECO:0000313" key="14">
    <source>
        <dbReference type="Proteomes" id="UP000051461"/>
    </source>
</evidence>
<evidence type="ECO:0000256" key="2">
    <source>
        <dbReference type="ARBA" id="ARBA00010190"/>
    </source>
</evidence>
<dbReference type="RefSeq" id="WP_057905122.1">
    <property type="nucleotide sequence ID" value="NZ_AZDA01000093.1"/>
</dbReference>
<keyword evidence="7 11" id="KW-0658">Purine biosynthesis</keyword>
<dbReference type="InterPro" id="IPR033934">
    <property type="entry name" value="SAICAR_synt_PurC"/>
</dbReference>
<proteinExistence type="inferred from homology"/>
<evidence type="ECO:0000256" key="11">
    <source>
        <dbReference type="HAMAP-Rule" id="MF_00137"/>
    </source>
</evidence>
<dbReference type="EMBL" id="AZDA01000093">
    <property type="protein sequence ID" value="KRK34132.1"/>
    <property type="molecule type" value="Genomic_DNA"/>
</dbReference>
<dbReference type="InterPro" id="IPR018236">
    <property type="entry name" value="SAICAR_synthetase_CS"/>
</dbReference>